<evidence type="ECO:0000313" key="9">
    <source>
        <dbReference type="Proteomes" id="UP000005387"/>
    </source>
</evidence>
<dbReference type="InterPro" id="IPR008979">
    <property type="entry name" value="Galactose-bd-like_sf"/>
</dbReference>
<evidence type="ECO:0000313" key="8">
    <source>
        <dbReference type="EMBL" id="EFM09467.1"/>
    </source>
</evidence>
<dbReference type="EC" id="3.2.1.39" evidence="8"/>
<dbReference type="RefSeq" id="WP_006039502.1">
    <property type="nucleotide sequence ID" value="NZ_AEDD01000010.1"/>
</dbReference>
<evidence type="ECO:0000259" key="5">
    <source>
        <dbReference type="PROSITE" id="PS50022"/>
    </source>
</evidence>
<dbReference type="eggNOG" id="COG4124">
    <property type="taxonomic scope" value="Bacteria"/>
</dbReference>
<dbReference type="InterPro" id="IPR000757">
    <property type="entry name" value="Beta-glucanase-like"/>
</dbReference>
<evidence type="ECO:0000259" key="7">
    <source>
        <dbReference type="PROSITE" id="PS51762"/>
    </source>
</evidence>
<dbReference type="Pfam" id="PF00722">
    <property type="entry name" value="Glyco_hydro_16"/>
    <property type="match status" value="1"/>
</dbReference>
<dbReference type="PANTHER" id="PTHR10963:SF55">
    <property type="entry name" value="GLYCOSIDE HYDROLASE FAMILY 16 PROTEIN"/>
    <property type="match status" value="1"/>
</dbReference>
<dbReference type="STRING" id="717606.PaecuDRAFT_3514"/>
<dbReference type="SUPFAM" id="SSF49899">
    <property type="entry name" value="Concanavalin A-like lectins/glucanases"/>
    <property type="match status" value="1"/>
</dbReference>
<feature type="domain" description="F5/8 type C" evidence="5">
    <location>
        <begin position="1907"/>
        <end position="2048"/>
    </location>
</feature>
<dbReference type="GO" id="GO:0030246">
    <property type="term" value="F:carbohydrate binding"/>
    <property type="evidence" value="ECO:0007669"/>
    <property type="project" value="InterPro"/>
</dbReference>
<dbReference type="InterPro" id="IPR001119">
    <property type="entry name" value="SLH_dom"/>
</dbReference>
<feature type="domain" description="SLH" evidence="6">
    <location>
        <begin position="94"/>
        <end position="157"/>
    </location>
</feature>
<proteinExistence type="inferred from homology"/>
<protein>
    <submittedName>
        <fullName evidence="8">Glucan endo-1,3-beta-D-glucosidase</fullName>
        <ecNumber evidence="8">3.2.1.39</ecNumber>
    </submittedName>
</protein>
<dbReference type="Pfam" id="PF02018">
    <property type="entry name" value="CBM_4_9"/>
    <property type="match status" value="3"/>
</dbReference>
<reference evidence="8 9" key="1">
    <citation type="submission" date="2010-07" db="EMBL/GenBank/DDBJ databases">
        <title>The draft genome of Paenibacillus curdlanolyticus YK9.</title>
        <authorList>
            <consortium name="US DOE Joint Genome Institute (JGI-PGF)"/>
            <person name="Lucas S."/>
            <person name="Copeland A."/>
            <person name="Lapidus A."/>
            <person name="Cheng J.-F."/>
            <person name="Bruce D."/>
            <person name="Goodwin L."/>
            <person name="Pitluck S."/>
            <person name="Land M.L."/>
            <person name="Hauser L."/>
            <person name="Chang Y.-J."/>
            <person name="Jeffries C."/>
            <person name="Anderson I.J."/>
            <person name="Johnson E."/>
            <person name="Loganathan U."/>
            <person name="Mulhopadhyay B."/>
            <person name="Kyrpides N."/>
            <person name="Woyke T.J."/>
        </authorList>
    </citation>
    <scope>NUCLEOTIDE SEQUENCE [LARGE SCALE GENOMIC DNA]</scope>
    <source>
        <strain evidence="8 9">YK9</strain>
    </source>
</reference>
<evidence type="ECO:0000256" key="2">
    <source>
        <dbReference type="ARBA" id="ARBA00022729"/>
    </source>
</evidence>
<dbReference type="OrthoDB" id="9809583at2"/>
<dbReference type="Pfam" id="PF03422">
    <property type="entry name" value="CBM_6"/>
    <property type="match status" value="1"/>
</dbReference>
<sequence>MMRKLSMTVVLALVVNLLSGMAVPAQASAATAAASQAGTLADAQAHWAAAPINRWVQAGIMKGFSDGRFHPNDSVTRAQFAVILNSLFGFAANDKSAMSDVPAGAWYEEALQKAKAAGYMKGYPDGSIHPNDTVSRQDAAVMLTRVFQLIAGSKQSSTYTDSSAIASYAREAVGIMATNGYLSGYANGSMLPAKSLSRAEIAALLDKMIGLYTNAQGSFPSASGQGSAIVSASGASLAGKVISGNLFIIATGDVTLTNVIVQGKTFIIGGGKVTVDVKDSILGEVIVNTASDTTAIVASGKSSIGDVHLYSNASLQEEGLAGGSGFGNIIVEAGSQKVAADLSGTFGDVTLNGSQPSLHLTSGSIDELALHAPANVVLDEKASARQLRVAAQGGSSTVTVGGSLQQVDIQAPLTLNGTKLEKGDQASVTDGKLVIGQAQAGGGIGGGGFGGGAGSGSGSGSGTGSTVDLIDDGAFANGLGNWKAFWGNETTGLSTGTLTAVQGEMKASIQSAGDDVASVQIIREGLSLSSGTIYTVSFDARASIERDMVVVVSDGVKNVSTPRKFALMKEAGSYTFTFTMQGMSTPTGKLIFQLGGAKAPVNVFIDNVKLTANTASIVDKSALDAKIEAGQQLEQNDYTPASWSLFESALITAKEASFSNSASKAEVDQALEGLTKSMAALVRIVRAAGLTGIAITDGSGNDLKMELTPAFRPNQFNYLIGAYSNVATVVLDPKLATNNTLSKVTGATAANGKYTALVDTGTNEVVFEVAESGKANAVYHIYVIKEKPADANGEVRRNPADWQLTWSDEFNGTKIDESKWNFVNKGGGFGNRELEYYTPREENARIEPIDGSNKALVIEARKEKYQDHDYTSAKLYSQYKGDWTYGKYEIRAKVPKSQGIWPAIWMMPTNYDLYGPWPATGEIDIMELIGSEPNKAWGTLHYGLPWKYTNASFELPGSMDFSQDFHTFSIEWEPGEIRWYVDGIFYQRQNDWYTKREGETLPITWPAPFDQDFYMQLNLAVGGEWPQFPDKTTIIPSKMFVDYVRVYKLKDGLSYRDPGAGPASSLTANVPTPRPEAGLGGLIYNGTFDEGAERMGFWEYKEDGTATASHAVGAAINEREFKASIASSGANASSVQLSQPGIPLVRDRQYQLTFKARAANAGQTIEAQAFKEGSPATSYSGVKAFALDDTMKTYSTIFTMNDATDNKARLAFNLGLNSGDIFIDDVKLTNYYPPLYQVVEAESFTNGQAFTVQNGAVTPDGSAAAWLQYNVTVPTDGDYVLSYRLATNSNTAKLTSKGAEPHTRTIHLPNTGGNDRFQTVTDLVHLNAGTQMLLLSGAGYTLDHIMISPNVIRNGSMDANTSMWDVWMQNAGGAVITTEQNQTKLAITAQGDDFWGLQFSQQGAALYKGKSYRVTFEARSSVSRKLRLTIDDPSNNYAYALYDSIALTPQLKTYSFDFTMNAATNLNSRIDFNLGKIGTAAGKHDVYLDQVRFAEIPAVEQASSAVNPLTIDVPGEPIQVQQADGFTALAVNQGSLNQPFDSNTTEYTVKVLAGVTSIALTPTIAADNDISLIGGATKNGNDYVASLAEGENAITFIVDQQGRVPKAYTIHVVRTPFNLLKGKAITGTSGNASLAVDGDINTRWESDHSDPQSITVDMGDRYNVSQIKLDWETSRATAYKVEVSSDQTNWVTVYRTSTGSGPTDTISIPDRVTARYIRMTGTDRFSFGGVKYGYSLFEISATGEPFASPADYRAFKADLQQQITAVGALDAADYSADTWLAVSTALSTANAMYAKVDATQTEVNDALAALSGAVAALVKLTKADGLVGLAASQGTLTPQFNQDTLRYTLIVGYATASVDLTTVLALDNNMDSVTGAAASGPNSYTASLAVGNNVVTFTVAKPGAQLNKTYTINVIRLSLNNAALGKAAVASSGDAVPATDGNNGTRWESAQTNDQWIYVDLGQSMTLTAVQLSWETASAKAYKIQVTDTPNIESSWRDAGSFNESGLPQAPRTDLIPVSGTGQYVRMLGLERNTPWGYSIYEFQVFTN</sequence>
<keyword evidence="9" id="KW-1185">Reference proteome</keyword>
<dbReference type="EMBL" id="AEDD01000010">
    <property type="protein sequence ID" value="EFM09467.1"/>
    <property type="molecule type" value="Genomic_DNA"/>
</dbReference>
<dbReference type="GO" id="GO:0005975">
    <property type="term" value="P:carbohydrate metabolic process"/>
    <property type="evidence" value="ECO:0007669"/>
    <property type="project" value="InterPro"/>
</dbReference>
<dbReference type="Pfam" id="PF00395">
    <property type="entry name" value="SLH"/>
    <property type="match status" value="3"/>
</dbReference>
<evidence type="ECO:0000256" key="3">
    <source>
        <dbReference type="ARBA" id="ARBA00022801"/>
    </source>
</evidence>
<feature type="domain" description="GH16" evidence="7">
    <location>
        <begin position="789"/>
        <end position="1052"/>
    </location>
</feature>
<feature type="signal peptide" evidence="4">
    <location>
        <begin position="1"/>
        <end position="27"/>
    </location>
</feature>
<dbReference type="eggNOG" id="COG5498">
    <property type="taxonomic scope" value="Bacteria"/>
</dbReference>
<dbReference type="PROSITE" id="PS51272">
    <property type="entry name" value="SLH"/>
    <property type="match status" value="3"/>
</dbReference>
<keyword evidence="8" id="KW-0326">Glycosidase</keyword>
<dbReference type="Pfam" id="PF22633">
    <property type="entry name" value="F5_F8_type_C_2"/>
    <property type="match status" value="2"/>
</dbReference>
<dbReference type="SMART" id="SM00606">
    <property type="entry name" value="CBD_IV"/>
    <property type="match status" value="1"/>
</dbReference>
<dbReference type="InterPro" id="IPR013320">
    <property type="entry name" value="ConA-like_dom_sf"/>
</dbReference>
<dbReference type="GO" id="GO:0042973">
    <property type="term" value="F:glucan endo-1,3-beta-D-glucosidase activity"/>
    <property type="evidence" value="ECO:0007669"/>
    <property type="project" value="UniProtKB-EC"/>
</dbReference>
<dbReference type="InterPro" id="IPR000421">
    <property type="entry name" value="FA58C"/>
</dbReference>
<dbReference type="Pfam" id="PF12733">
    <property type="entry name" value="Cadherin-like"/>
    <property type="match status" value="2"/>
</dbReference>
<dbReference type="CDD" id="cd08023">
    <property type="entry name" value="GH16_laminarinase_like"/>
    <property type="match status" value="1"/>
</dbReference>
<feature type="domain" description="SLH" evidence="6">
    <location>
        <begin position="158"/>
        <end position="219"/>
    </location>
</feature>
<dbReference type="InterPro" id="IPR006584">
    <property type="entry name" value="Cellulose-bd_IV"/>
</dbReference>
<feature type="domain" description="SLH" evidence="6">
    <location>
        <begin position="35"/>
        <end position="93"/>
    </location>
</feature>
<dbReference type="Gene3D" id="2.60.120.260">
    <property type="entry name" value="Galactose-binding domain-like"/>
    <property type="match status" value="6"/>
</dbReference>
<dbReference type="Gene3D" id="1.20.1270.70">
    <property type="entry name" value="Designed single chain three-helix bundle"/>
    <property type="match status" value="2"/>
</dbReference>
<organism evidence="8 9">
    <name type="scientific">Paenibacillus curdlanolyticus YK9</name>
    <dbReference type="NCBI Taxonomy" id="717606"/>
    <lineage>
        <taxon>Bacteria</taxon>
        <taxon>Bacillati</taxon>
        <taxon>Bacillota</taxon>
        <taxon>Bacilli</taxon>
        <taxon>Bacillales</taxon>
        <taxon>Paenibacillaceae</taxon>
        <taxon>Paenibacillus</taxon>
    </lineage>
</organism>
<gene>
    <name evidence="8" type="ORF">PaecuDRAFT_3514</name>
</gene>
<dbReference type="Proteomes" id="UP000005387">
    <property type="component" value="Unassembled WGS sequence"/>
</dbReference>
<dbReference type="eggNOG" id="COG2273">
    <property type="taxonomic scope" value="Bacteria"/>
</dbReference>
<evidence type="ECO:0000256" key="4">
    <source>
        <dbReference type="SAM" id="SignalP"/>
    </source>
</evidence>
<keyword evidence="3 8" id="KW-0378">Hydrolase</keyword>
<comment type="similarity">
    <text evidence="1">Belongs to the glycosyl hydrolase 16 family.</text>
</comment>
<dbReference type="PANTHER" id="PTHR10963">
    <property type="entry name" value="GLYCOSYL HYDROLASE-RELATED"/>
    <property type="match status" value="1"/>
</dbReference>
<dbReference type="InterPro" id="IPR025883">
    <property type="entry name" value="Cadherin-like_domain"/>
</dbReference>
<accession>E0ID12</accession>
<dbReference type="InterPro" id="IPR050546">
    <property type="entry name" value="Glycosyl_Hydrlase_16"/>
</dbReference>
<keyword evidence="2 4" id="KW-0732">Signal</keyword>
<dbReference type="Pfam" id="PF07554">
    <property type="entry name" value="FIVAR"/>
    <property type="match status" value="2"/>
</dbReference>
<name>E0ID12_9BACL</name>
<feature type="chain" id="PRO_5003136349" evidence="4">
    <location>
        <begin position="28"/>
        <end position="2048"/>
    </location>
</feature>
<dbReference type="SUPFAM" id="SSF49785">
    <property type="entry name" value="Galactose-binding domain-like"/>
    <property type="match status" value="6"/>
</dbReference>
<dbReference type="Gene3D" id="2.60.120.200">
    <property type="match status" value="1"/>
</dbReference>
<feature type="domain" description="F5/8 type C" evidence="5">
    <location>
        <begin position="1637"/>
        <end position="1744"/>
    </location>
</feature>
<evidence type="ECO:0000256" key="1">
    <source>
        <dbReference type="ARBA" id="ARBA00006865"/>
    </source>
</evidence>
<evidence type="ECO:0000259" key="6">
    <source>
        <dbReference type="PROSITE" id="PS51272"/>
    </source>
</evidence>
<dbReference type="InterPro" id="IPR003305">
    <property type="entry name" value="CenC_carb-bd"/>
</dbReference>
<dbReference type="PROSITE" id="PS50022">
    <property type="entry name" value="FA58C_3"/>
    <property type="match status" value="2"/>
</dbReference>
<dbReference type="PROSITE" id="PS51762">
    <property type="entry name" value="GH16_2"/>
    <property type="match status" value="1"/>
</dbReference>
<dbReference type="InterPro" id="IPR005084">
    <property type="entry name" value="CBM6"/>
</dbReference>